<feature type="compositionally biased region" description="Polar residues" evidence="4">
    <location>
        <begin position="33"/>
        <end position="44"/>
    </location>
</feature>
<dbReference type="SMART" id="SM00225">
    <property type="entry name" value="BTB"/>
    <property type="match status" value="2"/>
</dbReference>
<dbReference type="SUPFAM" id="SSF48403">
    <property type="entry name" value="Ankyrin repeat"/>
    <property type="match status" value="1"/>
</dbReference>
<feature type="region of interest" description="Disordered" evidence="4">
    <location>
        <begin position="595"/>
        <end position="639"/>
    </location>
</feature>
<dbReference type="PROSITE" id="PS50012">
    <property type="entry name" value="RCC1_3"/>
    <property type="match status" value="3"/>
</dbReference>
<sequence length="1433" mass="155929">MTQLHAHFYHRNKQAFQRLLDADRAKQSGGGAPSTSAGRGTPGSWTRTLTATALDVNKRDWLGRTPLHLACSAGTEVLDYVRILLRHPAINVNLTDAESGWTALHRSLYAGNLPAAILLLQRGDIDISVKDLEGYTAFDLFNATVEGTKPVPDDTRAELLTWGINKNAALGLGNGDDRVYPESVSLAALRGVQSDDRRFLPAYVRAIEMSKLHTAIITTEPSSNIRVCGFGSGGRLGPGQHTLQYSFQPLHASAPSITVKSVALGQDHTLALTSSGEVLSWGLNRFAQLGYVVEITGPFTQEPIQATPRRVMGALRKDIVEGVAASKTCSACWTSDEVYTWGTNAGQLGYDQPVQVLPRKVTWVTRVVDVALSDTAMACLLQSRDVILLCNYQHTKLSFPTAFPSEIQPYRPPQAIKNAHISKIGTSDGVFGALSSNGEVFTFRPPPPSASGDGKDKSGAVLRSDPKDKLRSDVKERGGRGANVLPLRVWSLRKQFTAIRDFALGADGSIILCTESGHVFVGSQTGKAGQIGPQAGGRKPFKYTRLPYIQKVTQVCANNTGAFGAIRVDAAPKPVVVQGNTLSQDMDILQPYMVHPDEGRRYPGWRPTSSRSRETAVDTARARPQVAHDDDPEDDEDNSGIVHDVYVLRDMCEASIQNKEARMRSQDEGQDGSKKQDVGGPVSEIGHYPHGADIDVRLPNGFAYPAHSVILAARSTVLHDVITMQKPVSSTESKGVRIEFVPEKPVPGVLFRGCDHLSVLIFLRYLYTDELIAPWDPRLASLDRSRVGLDSGTIKSQLRALAQLLDLPRLARALESPSKRAPEASLATDLRLLYGLKGEAYNLRLRPDVVLQFADHDVWCHSEVLRCRTNYFAAFFDEAVWTAGRRDAKGLVTIDMGSFNWDVMQYVLKFIFCGEDGLFGEFEFADSVDQLIEFLFEVVSAANELLLSRLVMVCSGIILRHVNVNNACYILSEATHYHVEPLVRSMQGYIAVNMETLLESRMLDDMAPDLINELATFTRKEQVQRLRLDVLEAEGARLMDAHADWLALQDVAEPLITSNRARKDSAKMSPSRSTKNLRKPPSSPTLGPQASSTVAIEDIFDMDDATPASNIGGSTTAPPTPSASSPKVWKTSSAPRVDMKSLMAEAESRARPSATPVDITNKGSLRGAPKEWRKLPLQDGTPRTPPARAPGMPWRIPSTSTPSASPSLMDFPTPGDGQGKGSSMPVPPTVDRRPSQPIVPSQSRAPPASPPRPRKSSEGGLGPVYTPAKQSPAKGPDRPCRGNAAWTRPPIEPVASPSSGMSFAAIQQAQQDQGTPVRDKRSLKEIQEEERDLQAEADFMVWWTAEEERVRLEAEALSAAVSKSKKDGGKKRRGPASDGQRRRASGQNAPGVRQEGSRQEDQAAGTPAPKPSGRRQKNKQTPSGRSAPPSSAS</sequence>
<protein>
    <recommendedName>
        <fullName evidence="5">BTB domain-containing protein</fullName>
    </recommendedName>
</protein>
<dbReference type="EMBL" id="VDMD01000033">
    <property type="protein sequence ID" value="TRM58804.1"/>
    <property type="molecule type" value="Genomic_DNA"/>
</dbReference>
<feature type="compositionally biased region" description="Polar residues" evidence="4">
    <location>
        <begin position="1296"/>
        <end position="1314"/>
    </location>
</feature>
<evidence type="ECO:0000313" key="6">
    <source>
        <dbReference type="EMBL" id="TRM58804.1"/>
    </source>
</evidence>
<feature type="repeat" description="ANK" evidence="2">
    <location>
        <begin position="62"/>
        <end position="89"/>
    </location>
</feature>
<evidence type="ECO:0000259" key="5">
    <source>
        <dbReference type="PROSITE" id="PS50097"/>
    </source>
</evidence>
<evidence type="ECO:0000256" key="4">
    <source>
        <dbReference type="SAM" id="MobiDB-lite"/>
    </source>
</evidence>
<dbReference type="Gene3D" id="2.130.10.30">
    <property type="entry name" value="Regulator of chromosome condensation 1/beta-lactamase-inhibitor protein II"/>
    <property type="match status" value="1"/>
</dbReference>
<evidence type="ECO:0000313" key="7">
    <source>
        <dbReference type="Proteomes" id="UP000320762"/>
    </source>
</evidence>
<feature type="region of interest" description="Disordered" evidence="4">
    <location>
        <begin position="1357"/>
        <end position="1433"/>
    </location>
</feature>
<dbReference type="InterPro" id="IPR051625">
    <property type="entry name" value="Signaling_Regulatory_Domain"/>
</dbReference>
<evidence type="ECO:0000256" key="3">
    <source>
        <dbReference type="PROSITE-ProRule" id="PRU00235"/>
    </source>
</evidence>
<feature type="repeat" description="RCC1" evidence="3">
    <location>
        <begin position="276"/>
        <end position="336"/>
    </location>
</feature>
<keyword evidence="7" id="KW-1185">Reference proteome</keyword>
<feature type="region of interest" description="Disordered" evidence="4">
    <location>
        <begin position="659"/>
        <end position="686"/>
    </location>
</feature>
<dbReference type="InterPro" id="IPR036770">
    <property type="entry name" value="Ankyrin_rpt-contain_sf"/>
</dbReference>
<feature type="region of interest" description="Disordered" evidence="4">
    <location>
        <begin position="1104"/>
        <end position="1337"/>
    </location>
</feature>
<evidence type="ECO:0000256" key="2">
    <source>
        <dbReference type="PROSITE-ProRule" id="PRU00023"/>
    </source>
</evidence>
<evidence type="ECO:0000256" key="1">
    <source>
        <dbReference type="ARBA" id="ARBA00022737"/>
    </source>
</evidence>
<dbReference type="InterPro" id="IPR000408">
    <property type="entry name" value="Reg_chr_condens"/>
</dbReference>
<dbReference type="PRINTS" id="PR00633">
    <property type="entry name" value="RCCNDNSATION"/>
</dbReference>
<comment type="caution">
    <text evidence="6">The sequence shown here is derived from an EMBL/GenBank/DDBJ whole genome shotgun (WGS) entry which is preliminary data.</text>
</comment>
<feature type="domain" description="BTB" evidence="5">
    <location>
        <begin position="692"/>
        <end position="775"/>
    </location>
</feature>
<dbReference type="OrthoDB" id="1893551at2759"/>
<dbReference type="PANTHER" id="PTHR22872">
    <property type="entry name" value="BTK-BINDING PROTEIN-RELATED"/>
    <property type="match status" value="1"/>
</dbReference>
<feature type="compositionally biased region" description="Basic and acidic residues" evidence="4">
    <location>
        <begin position="1317"/>
        <end position="1326"/>
    </location>
</feature>
<feature type="region of interest" description="Disordered" evidence="4">
    <location>
        <begin position="24"/>
        <end position="44"/>
    </location>
</feature>
<keyword evidence="2" id="KW-0040">ANK repeat</keyword>
<dbReference type="Pfam" id="PF12796">
    <property type="entry name" value="Ank_2"/>
    <property type="match status" value="1"/>
</dbReference>
<dbReference type="PROSITE" id="PS50097">
    <property type="entry name" value="BTB"/>
    <property type="match status" value="2"/>
</dbReference>
<name>A0A550C1X0_9AGAR</name>
<dbReference type="InterPro" id="IPR009091">
    <property type="entry name" value="RCC1/BLIP-II"/>
</dbReference>
<dbReference type="SUPFAM" id="SSF54695">
    <property type="entry name" value="POZ domain"/>
    <property type="match status" value="2"/>
</dbReference>
<dbReference type="STRING" id="97359.A0A550C1X0"/>
<dbReference type="InterPro" id="IPR000210">
    <property type="entry name" value="BTB/POZ_dom"/>
</dbReference>
<dbReference type="PANTHER" id="PTHR22872:SF2">
    <property type="entry name" value="INHIBITOR OF BRUTON TYROSINE KINASE"/>
    <property type="match status" value="1"/>
</dbReference>
<dbReference type="SMART" id="SM00248">
    <property type="entry name" value="ANK"/>
    <property type="match status" value="2"/>
</dbReference>
<feature type="region of interest" description="Disordered" evidence="4">
    <location>
        <begin position="1058"/>
        <end position="1090"/>
    </location>
</feature>
<feature type="compositionally biased region" description="Low complexity" evidence="4">
    <location>
        <begin position="1197"/>
        <end position="1207"/>
    </location>
</feature>
<dbReference type="InterPro" id="IPR011333">
    <property type="entry name" value="SKP1/BTB/POZ_sf"/>
</dbReference>
<organism evidence="6 7">
    <name type="scientific">Schizophyllum amplum</name>
    <dbReference type="NCBI Taxonomy" id="97359"/>
    <lineage>
        <taxon>Eukaryota</taxon>
        <taxon>Fungi</taxon>
        <taxon>Dikarya</taxon>
        <taxon>Basidiomycota</taxon>
        <taxon>Agaricomycotina</taxon>
        <taxon>Agaricomycetes</taxon>
        <taxon>Agaricomycetidae</taxon>
        <taxon>Agaricales</taxon>
        <taxon>Schizophyllaceae</taxon>
        <taxon>Schizophyllum</taxon>
    </lineage>
</organism>
<dbReference type="CDD" id="cd18186">
    <property type="entry name" value="BTB_POZ_ZBTB_KLHL-like"/>
    <property type="match status" value="1"/>
</dbReference>
<dbReference type="Gene3D" id="1.25.40.20">
    <property type="entry name" value="Ankyrin repeat-containing domain"/>
    <property type="match status" value="1"/>
</dbReference>
<feature type="repeat" description="RCC1" evidence="3">
    <location>
        <begin position="157"/>
        <end position="220"/>
    </location>
</feature>
<feature type="domain" description="BTB" evidence="5">
    <location>
        <begin position="847"/>
        <end position="915"/>
    </location>
</feature>
<dbReference type="SUPFAM" id="SSF50985">
    <property type="entry name" value="RCC1/BLIP-II"/>
    <property type="match status" value="1"/>
</dbReference>
<dbReference type="CDD" id="cd18500">
    <property type="entry name" value="BACK_IBtk"/>
    <property type="match status" value="1"/>
</dbReference>
<dbReference type="Gene3D" id="3.30.710.10">
    <property type="entry name" value="Potassium Channel Kv1.1, Chain A"/>
    <property type="match status" value="2"/>
</dbReference>
<reference evidence="6 7" key="1">
    <citation type="journal article" date="2019" name="New Phytol.">
        <title>Comparative genomics reveals unique wood-decay strategies and fruiting body development in the Schizophyllaceae.</title>
        <authorList>
            <person name="Almasi E."/>
            <person name="Sahu N."/>
            <person name="Krizsan K."/>
            <person name="Balint B."/>
            <person name="Kovacs G.M."/>
            <person name="Kiss B."/>
            <person name="Cseklye J."/>
            <person name="Drula E."/>
            <person name="Henrissat B."/>
            <person name="Nagy I."/>
            <person name="Chovatia M."/>
            <person name="Adam C."/>
            <person name="LaButti K."/>
            <person name="Lipzen A."/>
            <person name="Riley R."/>
            <person name="Grigoriev I.V."/>
            <person name="Nagy L.G."/>
        </authorList>
    </citation>
    <scope>NUCLEOTIDE SEQUENCE [LARGE SCALE GENOMIC DNA]</scope>
    <source>
        <strain evidence="6 7">NL-1724</strain>
    </source>
</reference>
<dbReference type="Pfam" id="PF13540">
    <property type="entry name" value="RCC1_2"/>
    <property type="match status" value="1"/>
</dbReference>
<proteinExistence type="predicted"/>
<dbReference type="InterPro" id="IPR002110">
    <property type="entry name" value="Ankyrin_rpt"/>
</dbReference>
<dbReference type="PROSITE" id="PS50088">
    <property type="entry name" value="ANK_REPEAT"/>
    <property type="match status" value="1"/>
</dbReference>
<dbReference type="PROSITE" id="PS50297">
    <property type="entry name" value="ANK_REP_REGION"/>
    <property type="match status" value="1"/>
</dbReference>
<feature type="compositionally biased region" description="Basic and acidic residues" evidence="4">
    <location>
        <begin position="659"/>
        <end position="677"/>
    </location>
</feature>
<feature type="compositionally biased region" description="Low complexity" evidence="4">
    <location>
        <begin position="1114"/>
        <end position="1126"/>
    </location>
</feature>
<feature type="repeat" description="RCC1" evidence="3">
    <location>
        <begin position="223"/>
        <end position="275"/>
    </location>
</feature>
<gene>
    <name evidence="6" type="ORF">BD626DRAFT_410065</name>
</gene>
<dbReference type="Proteomes" id="UP000320762">
    <property type="component" value="Unassembled WGS sequence"/>
</dbReference>
<accession>A0A550C1X0</accession>
<feature type="compositionally biased region" description="Basic and acidic residues" evidence="4">
    <location>
        <begin position="453"/>
        <end position="477"/>
    </location>
</feature>
<keyword evidence="1" id="KW-0677">Repeat</keyword>
<dbReference type="Pfam" id="PF00651">
    <property type="entry name" value="BTB"/>
    <property type="match status" value="1"/>
</dbReference>
<feature type="region of interest" description="Disordered" evidence="4">
    <location>
        <begin position="442"/>
        <end position="477"/>
    </location>
</feature>